<feature type="binding site" evidence="6">
    <location>
        <position position="156"/>
    </location>
    <ligand>
        <name>Zn(2+)</name>
        <dbReference type="ChEBI" id="CHEBI:29105"/>
    </ligand>
</feature>
<dbReference type="PROSITE" id="PS51790">
    <property type="entry name" value="MSRB"/>
    <property type="match status" value="1"/>
</dbReference>
<evidence type="ECO:0000256" key="4">
    <source>
        <dbReference type="ARBA" id="ARBA00023002"/>
    </source>
</evidence>
<proteinExistence type="inferred from homology"/>
<evidence type="ECO:0000256" key="5">
    <source>
        <dbReference type="ARBA" id="ARBA00048488"/>
    </source>
</evidence>
<sequence>MRTRTPKIVSIFAAIFCGTLFLLAMPEKPMNSQSSEENVSQCASACALPSHVDLSSGEFPVQRTDEEWRERLTDLQYNVARKQGTERAFANPYHDNKKTGLYRCIGCDVPLFSSTDKFDSGTGWPSFTQPIDERTLGEHRDTSYGMVRTEVHCAVCGSHQGHVFNDGPKPTGLRYCINSASLKFEEAESVEEIKDLVKAWYEEGGDGSKR</sequence>
<dbReference type="EC" id="1.8.4.12" evidence="6"/>
<dbReference type="GO" id="GO:0030091">
    <property type="term" value="P:protein repair"/>
    <property type="evidence" value="ECO:0007669"/>
    <property type="project" value="InterPro"/>
</dbReference>
<dbReference type="OrthoDB" id="4174719at2"/>
<gene>
    <name evidence="6 8" type="primary">msrB</name>
    <name evidence="8" type="ORF">DDZ13_13340</name>
</gene>
<dbReference type="SUPFAM" id="SSF51316">
    <property type="entry name" value="Mss4-like"/>
    <property type="match status" value="1"/>
</dbReference>
<name>A0A317ZEL4_9BACT</name>
<protein>
    <recommendedName>
        <fullName evidence="6">Peptide methionine sulfoxide reductase MsrB</fullName>
        <ecNumber evidence="6">1.8.4.12</ecNumber>
    </recommendedName>
    <alternativeName>
        <fullName evidence="6">Peptide-methionine (R)-S-oxide reductase</fullName>
    </alternativeName>
</protein>
<comment type="catalytic activity">
    <reaction evidence="5 6">
        <text>L-methionyl-[protein] + [thioredoxin]-disulfide + H2O = L-methionyl-(R)-S-oxide-[protein] + [thioredoxin]-dithiol</text>
        <dbReference type="Rhea" id="RHEA:24164"/>
        <dbReference type="Rhea" id="RHEA-COMP:10698"/>
        <dbReference type="Rhea" id="RHEA-COMP:10700"/>
        <dbReference type="Rhea" id="RHEA-COMP:12313"/>
        <dbReference type="Rhea" id="RHEA-COMP:12314"/>
        <dbReference type="ChEBI" id="CHEBI:15377"/>
        <dbReference type="ChEBI" id="CHEBI:16044"/>
        <dbReference type="ChEBI" id="CHEBI:29950"/>
        <dbReference type="ChEBI" id="CHEBI:45764"/>
        <dbReference type="ChEBI" id="CHEBI:50058"/>
        <dbReference type="EC" id="1.8.4.12"/>
    </reaction>
</comment>
<dbReference type="InterPro" id="IPR002579">
    <property type="entry name" value="Met_Sox_Rdtase_MsrB_dom"/>
</dbReference>
<evidence type="ECO:0000256" key="2">
    <source>
        <dbReference type="ARBA" id="ARBA00022723"/>
    </source>
</evidence>
<dbReference type="FunCoup" id="A0A317ZEL4">
    <property type="interactions" value="421"/>
</dbReference>
<evidence type="ECO:0000313" key="9">
    <source>
        <dbReference type="Proteomes" id="UP000247099"/>
    </source>
</evidence>
<dbReference type="PANTHER" id="PTHR10173:SF57">
    <property type="entry name" value="PEPTIDE-METHIONINE (R)-S-OXIDE REDUCTASE"/>
    <property type="match status" value="1"/>
</dbReference>
<dbReference type="Proteomes" id="UP000247099">
    <property type="component" value="Unassembled WGS sequence"/>
</dbReference>
<dbReference type="GO" id="GO:0006979">
    <property type="term" value="P:response to oxidative stress"/>
    <property type="evidence" value="ECO:0007669"/>
    <property type="project" value="InterPro"/>
</dbReference>
<dbReference type="PANTHER" id="PTHR10173">
    <property type="entry name" value="METHIONINE SULFOXIDE REDUCTASE"/>
    <property type="match status" value="1"/>
</dbReference>
<dbReference type="InterPro" id="IPR028427">
    <property type="entry name" value="Met_Sox_Rdtase_MsrB"/>
</dbReference>
<dbReference type="HAMAP" id="MF_01400">
    <property type="entry name" value="MsrB"/>
    <property type="match status" value="1"/>
</dbReference>
<comment type="caution">
    <text evidence="8">The sequence shown here is derived from an EMBL/GenBank/DDBJ whole genome shotgun (WGS) entry which is preliminary data.</text>
</comment>
<comment type="similarity">
    <text evidence="1 6">Belongs to the MsrB Met sulfoxide reductase family.</text>
</comment>
<dbReference type="Pfam" id="PF01641">
    <property type="entry name" value="SelR"/>
    <property type="match status" value="1"/>
</dbReference>
<dbReference type="GO" id="GO:0008270">
    <property type="term" value="F:zinc ion binding"/>
    <property type="evidence" value="ECO:0007669"/>
    <property type="project" value="UniProtKB-UniRule"/>
</dbReference>
<feature type="active site" description="Nucleophile" evidence="6">
    <location>
        <position position="176"/>
    </location>
</feature>
<feature type="binding site" evidence="6">
    <location>
        <position position="153"/>
    </location>
    <ligand>
        <name>Zn(2+)</name>
        <dbReference type="ChEBI" id="CHEBI:29105"/>
    </ligand>
</feature>
<keyword evidence="9" id="KW-1185">Reference proteome</keyword>
<feature type="domain" description="MsrB" evidence="7">
    <location>
        <begin position="65"/>
        <end position="187"/>
    </location>
</feature>
<dbReference type="InterPro" id="IPR011057">
    <property type="entry name" value="Mss4-like_sf"/>
</dbReference>
<dbReference type="NCBIfam" id="TIGR00357">
    <property type="entry name" value="peptide-methionine (R)-S-oxide reductase MsrB"/>
    <property type="match status" value="1"/>
</dbReference>
<reference evidence="8 9" key="1">
    <citation type="submission" date="2018-05" db="EMBL/GenBank/DDBJ databases">
        <title>Coraliomargarita sinensis sp. nov., isolated from a marine solar saltern.</title>
        <authorList>
            <person name="Zhou L.Y."/>
        </authorList>
    </citation>
    <scope>NUCLEOTIDE SEQUENCE [LARGE SCALE GENOMIC DNA]</scope>
    <source>
        <strain evidence="8 9">WN38</strain>
    </source>
</reference>
<accession>A0A317ZEL4</accession>
<dbReference type="InParanoid" id="A0A317ZEL4"/>
<evidence type="ECO:0000313" key="8">
    <source>
        <dbReference type="EMBL" id="PXA03202.1"/>
    </source>
</evidence>
<evidence type="ECO:0000256" key="6">
    <source>
        <dbReference type="HAMAP-Rule" id="MF_01400"/>
    </source>
</evidence>
<keyword evidence="2 6" id="KW-0479">Metal-binding</keyword>
<organism evidence="8 9">
    <name type="scientific">Coraliomargarita sinensis</name>
    <dbReference type="NCBI Taxonomy" id="2174842"/>
    <lineage>
        <taxon>Bacteria</taxon>
        <taxon>Pseudomonadati</taxon>
        <taxon>Verrucomicrobiota</taxon>
        <taxon>Opitutia</taxon>
        <taxon>Puniceicoccales</taxon>
        <taxon>Coraliomargaritaceae</taxon>
        <taxon>Coraliomargarita</taxon>
    </lineage>
</organism>
<dbReference type="GO" id="GO:0033743">
    <property type="term" value="F:peptide-methionine (R)-S-oxide reductase activity"/>
    <property type="evidence" value="ECO:0007669"/>
    <property type="project" value="UniProtKB-UniRule"/>
</dbReference>
<dbReference type="Gene3D" id="2.170.150.20">
    <property type="entry name" value="Peptide methionine sulfoxide reductase"/>
    <property type="match status" value="1"/>
</dbReference>
<dbReference type="EMBL" id="QHJQ01000011">
    <property type="protein sequence ID" value="PXA03202.1"/>
    <property type="molecule type" value="Genomic_DNA"/>
</dbReference>
<dbReference type="AlphaFoldDB" id="A0A317ZEL4"/>
<keyword evidence="4 6" id="KW-0560">Oxidoreductase</keyword>
<dbReference type="GO" id="GO:0005737">
    <property type="term" value="C:cytoplasm"/>
    <property type="evidence" value="ECO:0007669"/>
    <property type="project" value="TreeGrafter"/>
</dbReference>
<keyword evidence="3 6" id="KW-0862">Zinc</keyword>
<feature type="binding site" evidence="6">
    <location>
        <position position="107"/>
    </location>
    <ligand>
        <name>Zn(2+)</name>
        <dbReference type="ChEBI" id="CHEBI:29105"/>
    </ligand>
</feature>
<evidence type="ECO:0000256" key="3">
    <source>
        <dbReference type="ARBA" id="ARBA00022833"/>
    </source>
</evidence>
<evidence type="ECO:0000256" key="1">
    <source>
        <dbReference type="ARBA" id="ARBA00007174"/>
    </source>
</evidence>
<evidence type="ECO:0000259" key="7">
    <source>
        <dbReference type="PROSITE" id="PS51790"/>
    </source>
</evidence>
<feature type="binding site" evidence="6">
    <location>
        <position position="104"/>
    </location>
    <ligand>
        <name>Zn(2+)</name>
        <dbReference type="ChEBI" id="CHEBI:29105"/>
    </ligand>
</feature>
<comment type="cofactor">
    <cofactor evidence="6">
        <name>Zn(2+)</name>
        <dbReference type="ChEBI" id="CHEBI:29105"/>
    </cofactor>
    <text evidence="6">Binds 1 zinc ion per subunit. The zinc ion is important for the structural integrity of the protein.</text>
</comment>
<dbReference type="FunFam" id="2.170.150.20:FF:000001">
    <property type="entry name" value="Peptide methionine sulfoxide reductase MsrB"/>
    <property type="match status" value="1"/>
</dbReference>